<dbReference type="SUPFAM" id="SSF57850">
    <property type="entry name" value="RING/U-box"/>
    <property type="match status" value="1"/>
</dbReference>
<dbReference type="PROSITE" id="PS50089">
    <property type="entry name" value="ZF_RING_2"/>
    <property type="match status" value="1"/>
</dbReference>
<evidence type="ECO:0000259" key="4">
    <source>
        <dbReference type="PROSITE" id="PS50089"/>
    </source>
</evidence>
<dbReference type="InterPro" id="IPR001841">
    <property type="entry name" value="Znf_RING"/>
</dbReference>
<dbReference type="Pfam" id="PF13639">
    <property type="entry name" value="zf-RING_2"/>
    <property type="match status" value="1"/>
</dbReference>
<evidence type="ECO:0000256" key="2">
    <source>
        <dbReference type="SAM" id="MobiDB-lite"/>
    </source>
</evidence>
<organism evidence="5 6">
    <name type="scientific">Rosa chinensis</name>
    <name type="common">China rose</name>
    <dbReference type="NCBI Taxonomy" id="74649"/>
    <lineage>
        <taxon>Eukaryota</taxon>
        <taxon>Viridiplantae</taxon>
        <taxon>Streptophyta</taxon>
        <taxon>Embryophyta</taxon>
        <taxon>Tracheophyta</taxon>
        <taxon>Spermatophyta</taxon>
        <taxon>Magnoliopsida</taxon>
        <taxon>eudicotyledons</taxon>
        <taxon>Gunneridae</taxon>
        <taxon>Pentapetalae</taxon>
        <taxon>rosids</taxon>
        <taxon>fabids</taxon>
        <taxon>Rosales</taxon>
        <taxon>Rosaceae</taxon>
        <taxon>Rosoideae</taxon>
        <taxon>Rosoideae incertae sedis</taxon>
        <taxon>Rosa</taxon>
    </lineage>
</organism>
<sequence length="256" mass="28597">MGALSQFFSHLYTISIIFFTLFALEVVILVRSITGLKPNSEKRVITTAQYLKLIDQKNPTVSYSKKNKLRAHEDCSVCLSEFEEGEKIRQLKCKHRFHKDCVDKWLQQYWATCPLCRTKVLSDDVVASYHRLRNQVEYDGSDEELIFLLSSLQGLFLSLSPLLFQTTTKVLSLYPSRSSPRTPPPPPLSTSTTLPPHNNRSLTVKTLSSFSSSSSSSSSPSSLHSSSAESSAASTMPPPESPAAEYLRLNPPPPWP</sequence>
<evidence type="ECO:0000256" key="3">
    <source>
        <dbReference type="SAM" id="Phobius"/>
    </source>
</evidence>
<dbReference type="EMBL" id="PDCK01000040">
    <property type="protein sequence ID" value="PRQ48883.1"/>
    <property type="molecule type" value="Genomic_DNA"/>
</dbReference>
<keyword evidence="3" id="KW-0812">Transmembrane</keyword>
<feature type="region of interest" description="Disordered" evidence="2">
    <location>
        <begin position="174"/>
        <end position="256"/>
    </location>
</feature>
<protein>
    <submittedName>
        <fullName evidence="5">Putative transcription factor C2H2 family</fullName>
    </submittedName>
</protein>
<dbReference type="Gramene" id="PRQ48883">
    <property type="protein sequence ID" value="PRQ48883"/>
    <property type="gene ID" value="RchiOBHm_Chr2g0115671"/>
</dbReference>
<proteinExistence type="predicted"/>
<evidence type="ECO:0000313" key="6">
    <source>
        <dbReference type="Proteomes" id="UP000238479"/>
    </source>
</evidence>
<dbReference type="FunFam" id="3.30.40.10:FF:000388">
    <property type="entry name" value="Putative RING zinc finger domain superfamily protein"/>
    <property type="match status" value="1"/>
</dbReference>
<keyword evidence="1" id="KW-0862">Zinc</keyword>
<feature type="compositionally biased region" description="Polar residues" evidence="2">
    <location>
        <begin position="198"/>
        <end position="207"/>
    </location>
</feature>
<keyword evidence="1" id="KW-0479">Metal-binding</keyword>
<dbReference type="AlphaFoldDB" id="A0A2P6RR30"/>
<comment type="caution">
    <text evidence="5">The sequence shown here is derived from an EMBL/GenBank/DDBJ whole genome shotgun (WGS) entry which is preliminary data.</text>
</comment>
<dbReference type="SMART" id="SM00184">
    <property type="entry name" value="RING"/>
    <property type="match status" value="1"/>
</dbReference>
<name>A0A2P6RR30_ROSCH</name>
<keyword evidence="6" id="KW-1185">Reference proteome</keyword>
<dbReference type="Gene3D" id="3.30.40.10">
    <property type="entry name" value="Zinc/RING finger domain, C3HC4 (zinc finger)"/>
    <property type="match status" value="1"/>
</dbReference>
<keyword evidence="3" id="KW-1133">Transmembrane helix</keyword>
<feature type="domain" description="RING-type" evidence="4">
    <location>
        <begin position="75"/>
        <end position="117"/>
    </location>
</feature>
<dbReference type="Proteomes" id="UP000238479">
    <property type="component" value="Chromosome 2"/>
</dbReference>
<dbReference type="CDD" id="cd16461">
    <property type="entry name" value="RING-H2_EL5-like"/>
    <property type="match status" value="1"/>
</dbReference>
<keyword evidence="3" id="KW-0472">Membrane</keyword>
<feature type="compositionally biased region" description="Low complexity" evidence="2">
    <location>
        <begin position="208"/>
        <end position="235"/>
    </location>
</feature>
<dbReference type="OMA" id="HESRECA"/>
<reference evidence="5 6" key="1">
    <citation type="journal article" date="2018" name="Nat. Genet.">
        <title>The Rosa genome provides new insights in the design of modern roses.</title>
        <authorList>
            <person name="Bendahmane M."/>
        </authorList>
    </citation>
    <scope>NUCLEOTIDE SEQUENCE [LARGE SCALE GENOMIC DNA]</scope>
    <source>
        <strain evidence="6">cv. Old Blush</strain>
    </source>
</reference>
<dbReference type="PANTHER" id="PTHR47662:SF1">
    <property type="entry name" value="RING-TYPE DOMAIN-CONTAINING PROTEIN"/>
    <property type="match status" value="1"/>
</dbReference>
<evidence type="ECO:0000256" key="1">
    <source>
        <dbReference type="PROSITE-ProRule" id="PRU00175"/>
    </source>
</evidence>
<accession>A0A2P6RR30</accession>
<dbReference type="PANTHER" id="PTHR47662">
    <property type="entry name" value="RING-TYPE DOMAIN-CONTAINING PROTEIN"/>
    <property type="match status" value="1"/>
</dbReference>
<keyword evidence="1" id="KW-0863">Zinc-finger</keyword>
<feature type="transmembrane region" description="Helical" evidence="3">
    <location>
        <begin position="12"/>
        <end position="33"/>
    </location>
</feature>
<gene>
    <name evidence="5" type="ORF">RchiOBHm_Chr2g0115671</name>
</gene>
<dbReference type="InterPro" id="IPR013083">
    <property type="entry name" value="Znf_RING/FYVE/PHD"/>
</dbReference>
<dbReference type="GO" id="GO:0008270">
    <property type="term" value="F:zinc ion binding"/>
    <property type="evidence" value="ECO:0007669"/>
    <property type="project" value="UniProtKB-KW"/>
</dbReference>
<evidence type="ECO:0000313" key="5">
    <source>
        <dbReference type="EMBL" id="PRQ48883.1"/>
    </source>
</evidence>